<feature type="region of interest" description="Disordered" evidence="1">
    <location>
        <begin position="588"/>
        <end position="662"/>
    </location>
</feature>
<reference evidence="2" key="1">
    <citation type="submission" date="2021-03" db="EMBL/GenBank/DDBJ databases">
        <authorList>
            <person name="Tagirdzhanova G."/>
        </authorList>
    </citation>
    <scope>NUCLEOTIDE SEQUENCE</scope>
</reference>
<protein>
    <submittedName>
        <fullName evidence="2">Uncharacterized protein</fullName>
    </submittedName>
</protein>
<feature type="region of interest" description="Disordered" evidence="1">
    <location>
        <begin position="291"/>
        <end position="316"/>
    </location>
</feature>
<dbReference type="AlphaFoldDB" id="A0A8H3I3Q8"/>
<organism evidence="2 3">
    <name type="scientific">Heterodermia speciosa</name>
    <dbReference type="NCBI Taxonomy" id="116794"/>
    <lineage>
        <taxon>Eukaryota</taxon>
        <taxon>Fungi</taxon>
        <taxon>Dikarya</taxon>
        <taxon>Ascomycota</taxon>
        <taxon>Pezizomycotina</taxon>
        <taxon>Lecanoromycetes</taxon>
        <taxon>OSLEUM clade</taxon>
        <taxon>Lecanoromycetidae</taxon>
        <taxon>Caliciales</taxon>
        <taxon>Physciaceae</taxon>
        <taxon>Heterodermia</taxon>
    </lineage>
</organism>
<keyword evidence="3" id="KW-1185">Reference proteome</keyword>
<gene>
    <name evidence="2" type="ORF">HETSPECPRED_001685</name>
</gene>
<evidence type="ECO:0000313" key="2">
    <source>
        <dbReference type="EMBL" id="CAF9913882.1"/>
    </source>
</evidence>
<feature type="compositionally biased region" description="Polar residues" evidence="1">
    <location>
        <begin position="37"/>
        <end position="52"/>
    </location>
</feature>
<dbReference type="Proteomes" id="UP000664521">
    <property type="component" value="Unassembled WGS sequence"/>
</dbReference>
<feature type="compositionally biased region" description="Low complexity" evidence="1">
    <location>
        <begin position="600"/>
        <end position="615"/>
    </location>
</feature>
<dbReference type="Gene3D" id="1.20.5.340">
    <property type="match status" value="1"/>
</dbReference>
<comment type="caution">
    <text evidence="2">The sequence shown here is derived from an EMBL/GenBank/DDBJ whole genome shotgun (WGS) entry which is preliminary data.</text>
</comment>
<sequence>MSRPSALHVNLPDVKRKPLLPGPNSWAQDAQKPNVMKGNNSGVATKGVATNRSKYEDKPMPPLPPTPDRNRSLPGPGKPGYIQPATPLTYSSLNPAKSRAVTDPVPSKNLYGVGKDSIADLRNKISGPRTTTSTENVTNEHDTLAKSKGPTSSKSSEVKNQGTNAHNMNQTRRGTPPSSTPANTGLPDPYRSSEVVGRQTNSTPVPTRRYLKENHLPTPIPTQASFSAPQLTYNDVDQVSEENNQPDGIIIGNGRLNPTRSGSYGTVGEVEFVEGKAVHRVASCMGMIEEAESSPSLTEQQQDSGSASASPDRRCFIDNPTMLQSVAYSPSVYGGIWENDPQVGHTLPPFSPMPSRSREGFEQARKPNETSNLLDGSFHGEASRFQDISSSAPFSNSWAPSHDQSHFHASVSPLFSNVPGNNSVPPPPPTYREYQPTSRPLPPELSMLELNIHHHIDTCFGSLSRLITDKIDQCSDQLLRRIEDGEHRLERSLKSMKADIKTIQNDTHAVQDSLGGIQECNDRTLSSFQNLHVNVDNLSSRLEKSGDDLAKLQSGLAASSTTPGNHEKALSSVEQKVRELGEKIDRLVEYKVSESPTNGPSPRRSQSTSQPSSASYGQRQHFPSGTGNPSAGQRNSNASSRGRRSNTSAGGVGSTTGDGRNTRREFFAEIGSSMGAAPDLRQHPAFISAQHNHVYDPNGHPLGVASDGGMYQLPSFAGGGPNGWYQQAYGS</sequence>
<feature type="compositionally biased region" description="Polar residues" evidence="1">
    <location>
        <begin position="293"/>
        <end position="309"/>
    </location>
</feature>
<dbReference type="EMBL" id="CAJPDS010000013">
    <property type="protein sequence ID" value="CAF9913882.1"/>
    <property type="molecule type" value="Genomic_DNA"/>
</dbReference>
<dbReference type="OrthoDB" id="5418380at2759"/>
<feature type="compositionally biased region" description="Basic and acidic residues" evidence="1">
    <location>
        <begin position="356"/>
        <end position="368"/>
    </location>
</feature>
<feature type="region of interest" description="Disordered" evidence="1">
    <location>
        <begin position="555"/>
        <end position="574"/>
    </location>
</feature>
<name>A0A8H3I3Q8_9LECA</name>
<feature type="region of interest" description="Disordered" evidence="1">
    <location>
        <begin position="1"/>
        <end position="206"/>
    </location>
</feature>
<evidence type="ECO:0000256" key="1">
    <source>
        <dbReference type="SAM" id="MobiDB-lite"/>
    </source>
</evidence>
<feature type="region of interest" description="Disordered" evidence="1">
    <location>
        <begin position="411"/>
        <end position="438"/>
    </location>
</feature>
<feature type="compositionally biased region" description="Polar residues" evidence="1">
    <location>
        <begin position="86"/>
        <end position="95"/>
    </location>
</feature>
<feature type="compositionally biased region" description="Polar residues" evidence="1">
    <location>
        <begin position="616"/>
        <end position="633"/>
    </location>
</feature>
<proteinExistence type="predicted"/>
<accession>A0A8H3I3Q8</accession>
<feature type="compositionally biased region" description="Basic and acidic residues" evidence="1">
    <location>
        <begin position="565"/>
        <end position="574"/>
    </location>
</feature>
<feature type="compositionally biased region" description="Polar residues" evidence="1">
    <location>
        <begin position="128"/>
        <end position="137"/>
    </location>
</feature>
<feature type="region of interest" description="Disordered" evidence="1">
    <location>
        <begin position="344"/>
        <end position="377"/>
    </location>
</feature>
<feature type="compositionally biased region" description="Low complexity" evidence="1">
    <location>
        <begin position="634"/>
        <end position="649"/>
    </location>
</feature>
<evidence type="ECO:0000313" key="3">
    <source>
        <dbReference type="Proteomes" id="UP000664521"/>
    </source>
</evidence>
<feature type="compositionally biased region" description="Polar residues" evidence="1">
    <location>
        <begin position="149"/>
        <end position="183"/>
    </location>
</feature>